<keyword evidence="3" id="KW-1185">Reference proteome</keyword>
<dbReference type="Gene3D" id="1.10.630.10">
    <property type="entry name" value="Cytochrome P450"/>
    <property type="match status" value="1"/>
</dbReference>
<dbReference type="PANTHER" id="PTHR24305">
    <property type="entry name" value="CYTOCHROME P450"/>
    <property type="match status" value="1"/>
</dbReference>
<reference evidence="2 3" key="1">
    <citation type="journal article" date="2024" name="Commun. Biol.">
        <title>Comparative genomic analysis of thermophilic fungi reveals convergent evolutionary adaptations and gene losses.</title>
        <authorList>
            <person name="Steindorff A.S."/>
            <person name="Aguilar-Pontes M.V."/>
            <person name="Robinson A.J."/>
            <person name="Andreopoulos B."/>
            <person name="LaButti K."/>
            <person name="Kuo A."/>
            <person name="Mondo S."/>
            <person name="Riley R."/>
            <person name="Otillar R."/>
            <person name="Haridas S."/>
            <person name="Lipzen A."/>
            <person name="Grimwood J."/>
            <person name="Schmutz J."/>
            <person name="Clum A."/>
            <person name="Reid I.D."/>
            <person name="Moisan M.C."/>
            <person name="Butler G."/>
            <person name="Nguyen T.T.M."/>
            <person name="Dewar K."/>
            <person name="Conant G."/>
            <person name="Drula E."/>
            <person name="Henrissat B."/>
            <person name="Hansel C."/>
            <person name="Singer S."/>
            <person name="Hutchinson M.I."/>
            <person name="de Vries R.P."/>
            <person name="Natvig D.O."/>
            <person name="Powell A.J."/>
            <person name="Tsang A."/>
            <person name="Grigoriev I.V."/>
        </authorList>
    </citation>
    <scope>NUCLEOTIDE SEQUENCE [LARGE SCALE GENOMIC DNA]</scope>
    <source>
        <strain evidence="2 3">CBS 494.80</strain>
    </source>
</reference>
<evidence type="ECO:0000313" key="3">
    <source>
        <dbReference type="Proteomes" id="UP001595075"/>
    </source>
</evidence>
<dbReference type="PRINTS" id="PR00385">
    <property type="entry name" value="P450"/>
</dbReference>
<proteinExistence type="predicted"/>
<dbReference type="InterPro" id="IPR036396">
    <property type="entry name" value="Cyt_P450_sf"/>
</dbReference>
<dbReference type="InterPro" id="IPR002401">
    <property type="entry name" value="Cyt_P450_E_grp-I"/>
</dbReference>
<feature type="transmembrane region" description="Helical" evidence="1">
    <location>
        <begin position="113"/>
        <end position="135"/>
    </location>
</feature>
<dbReference type="PANTHER" id="PTHR24305:SF227">
    <property type="entry name" value="P450, PUTATIVE (EUROFUNG)-RELATED"/>
    <property type="match status" value="1"/>
</dbReference>
<keyword evidence="1" id="KW-1133">Transmembrane helix</keyword>
<protein>
    <recommendedName>
        <fullName evidence="4">Cytochrome P450</fullName>
    </recommendedName>
</protein>
<dbReference type="InterPro" id="IPR001128">
    <property type="entry name" value="Cyt_P450"/>
</dbReference>
<dbReference type="InterPro" id="IPR050121">
    <property type="entry name" value="Cytochrome_P450_monoxygenase"/>
</dbReference>
<accession>A0ABR4CT97</accession>
<evidence type="ECO:0000256" key="1">
    <source>
        <dbReference type="SAM" id="Phobius"/>
    </source>
</evidence>
<sequence>MQTSLRRTPKDFDQLPGIRKMKLNNGRKVRLRKVSDSYPAQDNIAQTHINPPISIIYQSKNPVSGQNFYFPQIDLVPYNSMAMASQVVLVATSAFASLVAARYTPQITAPGSAAMNFLAFYLVACCLSWIFSVLINPHFLSPLRKLPSPPGAHFLMGHSVELFGRPTGLPQLKWLSSISNNGLLHYRGGYNASRIMPTTPAALREVLVTKSYEFPKTRQSQESLIQVLGNGVLVAEGAEHKRQRKALMPAFQYRHIRDLYPVFWDEARKMGDGIAKEIKSNGSGSGSGSEGKVLVSGWATRTTLDIIGRAGCGRSFNSIEDPGNALHRAYERVFAPPPMMSTVVNYLRFLLPLKVFRKLPLRQNRERDEGIQAIREVARDIVRSKASPLKDVDEGPPDILSIARKSGSFSEDELVNQLITFLGAGHETTASSMMWATYLLCRRPDMQKRLREEIRSTLPPVTKHDQEPISDTLFDRMPYLNAICNEVLRLYPPVPAILREAAHDTTISSFPIPKGTWIVVPIWGINNNVAFWGPDAGEFNPERWLADGQANSGGADSNFANTTFLHGPRSCIGQGFAKAEFRCLLAALVGRFEMVAVEGEAELKIVGGLTNKPKGGTWAMMKEIKGW</sequence>
<dbReference type="PRINTS" id="PR00463">
    <property type="entry name" value="EP450I"/>
</dbReference>
<evidence type="ECO:0008006" key="4">
    <source>
        <dbReference type="Google" id="ProtNLM"/>
    </source>
</evidence>
<comment type="caution">
    <text evidence="2">The sequence shown here is derived from an EMBL/GenBank/DDBJ whole genome shotgun (WGS) entry which is preliminary data.</text>
</comment>
<dbReference type="EMBL" id="JAZHXI010000003">
    <property type="protein sequence ID" value="KAL2073017.1"/>
    <property type="molecule type" value="Genomic_DNA"/>
</dbReference>
<dbReference type="CDD" id="cd11069">
    <property type="entry name" value="CYP_FUM15-like"/>
    <property type="match status" value="1"/>
</dbReference>
<gene>
    <name evidence="2" type="ORF">VTL71DRAFT_10341</name>
</gene>
<dbReference type="SUPFAM" id="SSF48264">
    <property type="entry name" value="Cytochrome P450"/>
    <property type="match status" value="1"/>
</dbReference>
<keyword evidence="1" id="KW-0472">Membrane</keyword>
<organism evidence="2 3">
    <name type="scientific">Oculimacula yallundae</name>
    <dbReference type="NCBI Taxonomy" id="86028"/>
    <lineage>
        <taxon>Eukaryota</taxon>
        <taxon>Fungi</taxon>
        <taxon>Dikarya</taxon>
        <taxon>Ascomycota</taxon>
        <taxon>Pezizomycotina</taxon>
        <taxon>Leotiomycetes</taxon>
        <taxon>Helotiales</taxon>
        <taxon>Ploettnerulaceae</taxon>
        <taxon>Oculimacula</taxon>
    </lineage>
</organism>
<evidence type="ECO:0000313" key="2">
    <source>
        <dbReference type="EMBL" id="KAL2073017.1"/>
    </source>
</evidence>
<dbReference type="Pfam" id="PF00067">
    <property type="entry name" value="p450"/>
    <property type="match status" value="1"/>
</dbReference>
<keyword evidence="1" id="KW-0812">Transmembrane</keyword>
<dbReference type="Proteomes" id="UP001595075">
    <property type="component" value="Unassembled WGS sequence"/>
</dbReference>
<feature type="transmembrane region" description="Helical" evidence="1">
    <location>
        <begin position="81"/>
        <end position="101"/>
    </location>
</feature>
<name>A0ABR4CT97_9HELO</name>